<gene>
    <name evidence="4" type="primary">proC</name>
    <name evidence="8" type="ORF">AMC99_01855</name>
</gene>
<feature type="domain" description="Pyrroline-5-carboxylate reductase dimerisation" evidence="7">
    <location>
        <begin position="157"/>
        <end position="262"/>
    </location>
</feature>
<dbReference type="HAMAP" id="MF_01925">
    <property type="entry name" value="P5C_reductase"/>
    <property type="match status" value="1"/>
</dbReference>
<dbReference type="InterPro" id="IPR029036">
    <property type="entry name" value="P5CR_dimer"/>
</dbReference>
<dbReference type="EC" id="1.5.1.2" evidence="4"/>
<dbReference type="Pfam" id="PF14748">
    <property type="entry name" value="P5CR_dimer"/>
    <property type="match status" value="1"/>
</dbReference>
<dbReference type="PANTHER" id="PTHR11645:SF0">
    <property type="entry name" value="PYRROLINE-5-CARBOXYLATE REDUCTASE 3"/>
    <property type="match status" value="1"/>
</dbReference>
<dbReference type="InterPro" id="IPR036291">
    <property type="entry name" value="NAD(P)-bd_dom_sf"/>
</dbReference>
<dbReference type="GO" id="GO:0055129">
    <property type="term" value="P:L-proline biosynthetic process"/>
    <property type="evidence" value="ECO:0007669"/>
    <property type="project" value="UniProtKB-UniRule"/>
</dbReference>
<comment type="pathway">
    <text evidence="4">Amino-acid biosynthesis; L-proline biosynthesis; L-proline from L-glutamate 5-semialdehyde: step 1/1.</text>
</comment>
<dbReference type="STRING" id="361183.AMC99_01855"/>
<accession>A0A0M4MHR2</accession>
<comment type="similarity">
    <text evidence="1 4">Belongs to the pyrroline-5-carboxylate reductase family.</text>
</comment>
<dbReference type="GO" id="GO:0005737">
    <property type="term" value="C:cytoplasm"/>
    <property type="evidence" value="ECO:0007669"/>
    <property type="project" value="UniProtKB-SubCell"/>
</dbReference>
<dbReference type="Gene3D" id="1.10.3730.10">
    <property type="entry name" value="ProC C-terminal domain-like"/>
    <property type="match status" value="1"/>
</dbReference>
<dbReference type="InterPro" id="IPR008927">
    <property type="entry name" value="6-PGluconate_DH-like_C_sf"/>
</dbReference>
<dbReference type="SUPFAM" id="SSF48179">
    <property type="entry name" value="6-phosphogluconate dehydrogenase C-terminal domain-like"/>
    <property type="match status" value="1"/>
</dbReference>
<comment type="function">
    <text evidence="4">Catalyzes the reduction of 1-pyrroline-5-carboxylate (PCA) to L-proline.</text>
</comment>
<keyword evidence="4" id="KW-0963">Cytoplasm</keyword>
<keyword evidence="3 4" id="KW-0560">Oxidoreductase</keyword>
<evidence type="ECO:0000256" key="3">
    <source>
        <dbReference type="ARBA" id="ARBA00023002"/>
    </source>
</evidence>
<evidence type="ECO:0000256" key="5">
    <source>
        <dbReference type="PIRSR" id="PIRSR000193-1"/>
    </source>
</evidence>
<dbReference type="RefSeq" id="WP_232301358.1">
    <property type="nucleotide sequence ID" value="NZ_CP012669.1"/>
</dbReference>
<dbReference type="Gene3D" id="3.40.50.720">
    <property type="entry name" value="NAD(P)-binding Rossmann-like Domain"/>
    <property type="match status" value="1"/>
</dbReference>
<keyword evidence="4" id="KW-0641">Proline biosynthesis</keyword>
<dbReference type="Proteomes" id="UP000057938">
    <property type="component" value="Chromosome"/>
</dbReference>
<dbReference type="PROSITE" id="PS00521">
    <property type="entry name" value="P5CR"/>
    <property type="match status" value="1"/>
</dbReference>
<dbReference type="AlphaFoldDB" id="A0A0M4MHR2"/>
<dbReference type="PIRSF" id="PIRSF000193">
    <property type="entry name" value="Pyrrol-5-carb_rd"/>
    <property type="match status" value="1"/>
</dbReference>
<dbReference type="SUPFAM" id="SSF51735">
    <property type="entry name" value="NAD(P)-binding Rossmann-fold domains"/>
    <property type="match status" value="1"/>
</dbReference>
<keyword evidence="9" id="KW-1185">Reference proteome</keyword>
<protein>
    <recommendedName>
        <fullName evidence="4">Pyrroline-5-carboxylate reductase</fullName>
        <shortName evidence="4">P5C reductase</shortName>
        <shortName evidence="4">P5CR</shortName>
        <ecNumber evidence="4">1.5.1.2</ecNumber>
    </recommendedName>
    <alternativeName>
        <fullName evidence="4">PCA reductase</fullName>
    </alternativeName>
</protein>
<dbReference type="InterPro" id="IPR053790">
    <property type="entry name" value="P5CR-like_CS"/>
</dbReference>
<evidence type="ECO:0000256" key="2">
    <source>
        <dbReference type="ARBA" id="ARBA00022857"/>
    </source>
</evidence>
<evidence type="ECO:0000313" key="9">
    <source>
        <dbReference type="Proteomes" id="UP000057938"/>
    </source>
</evidence>
<proteinExistence type="inferred from homology"/>
<dbReference type="KEGG" id="aep:AMC99_01855"/>
<comment type="catalytic activity">
    <reaction evidence="4">
        <text>L-proline + NAD(+) = (S)-1-pyrroline-5-carboxylate + NADH + 2 H(+)</text>
        <dbReference type="Rhea" id="RHEA:14105"/>
        <dbReference type="ChEBI" id="CHEBI:15378"/>
        <dbReference type="ChEBI" id="CHEBI:17388"/>
        <dbReference type="ChEBI" id="CHEBI:57540"/>
        <dbReference type="ChEBI" id="CHEBI:57945"/>
        <dbReference type="ChEBI" id="CHEBI:60039"/>
        <dbReference type="EC" id="1.5.1.2"/>
    </reaction>
</comment>
<keyword evidence="2 4" id="KW-0521">NADP</keyword>
<evidence type="ECO:0000256" key="4">
    <source>
        <dbReference type="HAMAP-Rule" id="MF_01925"/>
    </source>
</evidence>
<dbReference type="EMBL" id="CP012669">
    <property type="protein sequence ID" value="ALE17143.1"/>
    <property type="molecule type" value="Genomic_DNA"/>
</dbReference>
<feature type="binding site" evidence="5">
    <location>
        <begin position="10"/>
        <end position="15"/>
    </location>
    <ligand>
        <name>NADP(+)</name>
        <dbReference type="ChEBI" id="CHEBI:58349"/>
    </ligand>
</feature>
<feature type="domain" description="Pyrroline-5-carboxylate reductase catalytic N-terminal" evidence="6">
    <location>
        <begin position="8"/>
        <end position="82"/>
    </location>
</feature>
<comment type="catalytic activity">
    <reaction evidence="4">
        <text>L-proline + NADP(+) = (S)-1-pyrroline-5-carboxylate + NADPH + 2 H(+)</text>
        <dbReference type="Rhea" id="RHEA:14109"/>
        <dbReference type="ChEBI" id="CHEBI:15378"/>
        <dbReference type="ChEBI" id="CHEBI:17388"/>
        <dbReference type="ChEBI" id="CHEBI:57783"/>
        <dbReference type="ChEBI" id="CHEBI:58349"/>
        <dbReference type="ChEBI" id="CHEBI:60039"/>
        <dbReference type="EC" id="1.5.1.2"/>
    </reaction>
</comment>
<dbReference type="InterPro" id="IPR000304">
    <property type="entry name" value="Pyrroline-COOH_reductase"/>
</dbReference>
<dbReference type="GO" id="GO:0004735">
    <property type="term" value="F:pyrroline-5-carboxylate reductase activity"/>
    <property type="evidence" value="ECO:0007669"/>
    <property type="project" value="UniProtKB-UniRule"/>
</dbReference>
<dbReference type="Pfam" id="PF03807">
    <property type="entry name" value="F420_oxidored"/>
    <property type="match status" value="1"/>
</dbReference>
<comment type="subcellular location">
    <subcellularLocation>
        <location evidence="4">Cytoplasm</location>
    </subcellularLocation>
</comment>
<name>A0A0M4MHR2_9SPHN</name>
<evidence type="ECO:0000259" key="6">
    <source>
        <dbReference type="Pfam" id="PF03807"/>
    </source>
</evidence>
<keyword evidence="4" id="KW-0028">Amino-acid biosynthesis</keyword>
<evidence type="ECO:0000313" key="8">
    <source>
        <dbReference type="EMBL" id="ALE17143.1"/>
    </source>
</evidence>
<dbReference type="PANTHER" id="PTHR11645">
    <property type="entry name" value="PYRROLINE-5-CARBOXYLATE REDUCTASE"/>
    <property type="match status" value="1"/>
</dbReference>
<evidence type="ECO:0000259" key="7">
    <source>
        <dbReference type="Pfam" id="PF14748"/>
    </source>
</evidence>
<reference evidence="8 9" key="1">
    <citation type="submission" date="2015-09" db="EMBL/GenBank/DDBJ databases">
        <title>Complete genome sequence of a benzo[a]pyrene-degrading bacterium Altererythrobacter epoxidivorans CGMCC 1.7731T.</title>
        <authorList>
            <person name="Li Z."/>
            <person name="Cheng H."/>
            <person name="Huo Y."/>
            <person name="Xu X."/>
        </authorList>
    </citation>
    <scope>NUCLEOTIDE SEQUENCE [LARGE SCALE GENOMIC DNA]</scope>
    <source>
        <strain evidence="8 9">CGMCC 1.7731</strain>
    </source>
</reference>
<dbReference type="InterPro" id="IPR028939">
    <property type="entry name" value="P5C_Rdtase_cat_N"/>
</dbReference>
<evidence type="ECO:0000256" key="1">
    <source>
        <dbReference type="ARBA" id="ARBA00005525"/>
    </source>
</evidence>
<organism evidence="8 9">
    <name type="scientific">Altererythrobacter epoxidivorans</name>
    <dbReference type="NCBI Taxonomy" id="361183"/>
    <lineage>
        <taxon>Bacteria</taxon>
        <taxon>Pseudomonadati</taxon>
        <taxon>Pseudomonadota</taxon>
        <taxon>Alphaproteobacteria</taxon>
        <taxon>Sphingomonadales</taxon>
        <taxon>Erythrobacteraceae</taxon>
        <taxon>Altererythrobacter</taxon>
    </lineage>
</organism>
<sequence length="270" mass="27695">MPHFEKMLIIGCGNMGGAMLAGWLAAGESAARFTVLDPQLDAAPEGVELIRDASEAGSHDCVLLGFKPQQLGAIAPGIQSLTGPEVTVFSLLAGLDRATLRDAFPAAHAHVRVMPNLASRIGKSPVILCESGLTESEKPAALDVFGKLGTALWLDDERKFDIVTALAGSGPGFVYRFIDALASAAVSLGVEPDMADSLALATVEGSAALAAGADISPGELADRVASPGGMTREGLNILDADNALKNLLVETLRATADKGAELGRGAAKQP</sequence>
<dbReference type="UniPathway" id="UPA00098">
    <property type="reaction ID" value="UER00361"/>
</dbReference>
<dbReference type="PATRIC" id="fig|361183.4.peg.1826"/>